<sequence length="458" mass="52869">MIRAIVLSVFVFLTLVSGYGQEVFYKVVLRDAEEKKQPIRNAELTVEQKNGLEKQLFVSNSKGEVIFRGEDRKASVVVKHVAYEPLDTVLVNTGSKGDTITHQLFLSLKSYESTDIIVTNPFKPVPVFGSDRLSVEDFELLSDGKMVLLTYERKLRKGAEVLLVDDEQKVLDARNAGDDAKQLVHDFRGNVHLVTSGSVYHLFPDGETIQLYKMEKAYYDKYVQPVIDTMDNRIYFSNYQEMYPAVDFFSFDKLDSVYTKLTSVTDEVMMEMYLAEYKYVDVRTKLWAREMEQELGVDKEIIVGATVFSNSILYKEIYAPLFLKEDTIYVFDYYRELMKVYDCDGEPIDSISISHHIQPRKTGWKNQLLQDRYTGQVYAVYEKAGTTTLRAIDLATGKTGEGIVLHYKYVDKLEVYNNSAYYIYRPFESAQKKFLYRERLPLEFKSAKTNSGDSIVRN</sequence>
<gene>
    <name evidence="1" type="ORF">GCM10009118_25600</name>
</gene>
<accession>A0ABN1MT00</accession>
<evidence type="ECO:0000313" key="1">
    <source>
        <dbReference type="EMBL" id="GAA0876150.1"/>
    </source>
</evidence>
<dbReference type="Proteomes" id="UP001501126">
    <property type="component" value="Unassembled WGS sequence"/>
</dbReference>
<keyword evidence="2" id="KW-1185">Reference proteome</keyword>
<evidence type="ECO:0000313" key="2">
    <source>
        <dbReference type="Proteomes" id="UP001501126"/>
    </source>
</evidence>
<name>A0ABN1MT00_9FLAO</name>
<reference evidence="1 2" key="1">
    <citation type="journal article" date="2019" name="Int. J. Syst. Evol. Microbiol.">
        <title>The Global Catalogue of Microorganisms (GCM) 10K type strain sequencing project: providing services to taxonomists for standard genome sequencing and annotation.</title>
        <authorList>
            <consortium name="The Broad Institute Genomics Platform"/>
            <consortium name="The Broad Institute Genome Sequencing Center for Infectious Disease"/>
            <person name="Wu L."/>
            <person name="Ma J."/>
        </authorList>
    </citation>
    <scope>NUCLEOTIDE SEQUENCE [LARGE SCALE GENOMIC DNA]</scope>
    <source>
        <strain evidence="1 2">JCM 16083</strain>
    </source>
</reference>
<dbReference type="EMBL" id="BAAAFH010000022">
    <property type="protein sequence ID" value="GAA0876150.1"/>
    <property type="molecule type" value="Genomic_DNA"/>
</dbReference>
<protein>
    <submittedName>
        <fullName evidence="1">Uncharacterized protein</fullName>
    </submittedName>
</protein>
<proteinExistence type="predicted"/>
<dbReference type="RefSeq" id="WP_343788392.1">
    <property type="nucleotide sequence ID" value="NZ_BAAAFH010000022.1"/>
</dbReference>
<organism evidence="1 2">
    <name type="scientific">Wandonia haliotis</name>
    <dbReference type="NCBI Taxonomy" id="574963"/>
    <lineage>
        <taxon>Bacteria</taxon>
        <taxon>Pseudomonadati</taxon>
        <taxon>Bacteroidota</taxon>
        <taxon>Flavobacteriia</taxon>
        <taxon>Flavobacteriales</taxon>
        <taxon>Crocinitomicaceae</taxon>
        <taxon>Wandonia</taxon>
    </lineage>
</organism>
<comment type="caution">
    <text evidence="1">The sequence shown here is derived from an EMBL/GenBank/DDBJ whole genome shotgun (WGS) entry which is preliminary data.</text>
</comment>